<reference evidence="2" key="1">
    <citation type="submission" date="2016-10" db="EMBL/GenBank/DDBJ databases">
        <authorList>
            <person name="Jeantristanb JTB J.-T."/>
            <person name="Ricardo R."/>
        </authorList>
    </citation>
    <scope>NUCLEOTIDE SEQUENCE [LARGE SCALE GENOMIC DNA]</scope>
</reference>
<organism evidence="1 2">
    <name type="scientific">Microbotryum saponariae</name>
    <dbReference type="NCBI Taxonomy" id="289078"/>
    <lineage>
        <taxon>Eukaryota</taxon>
        <taxon>Fungi</taxon>
        <taxon>Dikarya</taxon>
        <taxon>Basidiomycota</taxon>
        <taxon>Pucciniomycotina</taxon>
        <taxon>Microbotryomycetes</taxon>
        <taxon>Microbotryales</taxon>
        <taxon>Microbotryaceae</taxon>
        <taxon>Microbotryum</taxon>
    </lineage>
</organism>
<keyword evidence="2" id="KW-1185">Reference proteome</keyword>
<protein>
    <submittedName>
        <fullName evidence="1">BZ3500_MvSof-1268-A1-R1_Chr9g10747 protein</fullName>
    </submittedName>
</protein>
<sequence length="51" mass="6293">MNESCKYVPNINEHCRQEEIEPEPGGWRHMDVFEYWFIRVVMRCCVAFKER</sequence>
<name>A0A2X0MFP9_9BASI</name>
<accession>A0A2X0MFP9</accession>
<dbReference type="AlphaFoldDB" id="A0A2X0MFP9"/>
<dbReference type="EMBL" id="FMWP01000107">
    <property type="protein sequence ID" value="SDA00621.1"/>
    <property type="molecule type" value="Genomic_DNA"/>
</dbReference>
<evidence type="ECO:0000313" key="1">
    <source>
        <dbReference type="EMBL" id="SDA00621.1"/>
    </source>
</evidence>
<evidence type="ECO:0000313" key="2">
    <source>
        <dbReference type="Proteomes" id="UP000249723"/>
    </source>
</evidence>
<dbReference type="Proteomes" id="UP000249723">
    <property type="component" value="Unassembled WGS sequence"/>
</dbReference>
<proteinExistence type="predicted"/>
<gene>
    <name evidence="1" type="ORF">BZ3500_MVSOF-1268-A1-R1_CHR9G10747</name>
</gene>